<dbReference type="EMBL" id="FNCE01000011">
    <property type="protein sequence ID" value="SDG40916.1"/>
    <property type="molecule type" value="Genomic_DNA"/>
</dbReference>
<dbReference type="RefSeq" id="WP_090021358.1">
    <property type="nucleotide sequence ID" value="NZ_FNCE01000011.1"/>
</dbReference>
<dbReference type="Gene3D" id="1.10.10.10">
    <property type="entry name" value="Winged helix-like DNA-binding domain superfamily/Winged helix DNA-binding domain"/>
    <property type="match status" value="1"/>
</dbReference>
<dbReference type="SMART" id="SM00347">
    <property type="entry name" value="HTH_MARR"/>
    <property type="match status" value="1"/>
</dbReference>
<proteinExistence type="predicted"/>
<dbReference type="STRING" id="1082479.SAMN05216241_11124"/>
<dbReference type="InterPro" id="IPR036390">
    <property type="entry name" value="WH_DNA-bd_sf"/>
</dbReference>
<accession>A0A1G7U051</accession>
<evidence type="ECO:0000256" key="1">
    <source>
        <dbReference type="ARBA" id="ARBA00023015"/>
    </source>
</evidence>
<keyword evidence="2 5" id="KW-0238">DNA-binding</keyword>
<sequence>MQKKLIANKLGALTTLLDDRGRQASGEVSDSGAAALLTLAQRGPHTTTQLAAAIGLSQPACQRLVDKLVTAGLVARRSRTGRAVPLKITKAGKRTAADLQERRLTTLRDAVNVLNKTEKQQLDTLLDAMLARLAQDGDIACRFCDRERCHGSACPVERGDQRAAAE</sequence>
<dbReference type="SUPFAM" id="SSF46785">
    <property type="entry name" value="Winged helix' DNA-binding domain"/>
    <property type="match status" value="1"/>
</dbReference>
<feature type="domain" description="HTH marR-type" evidence="4">
    <location>
        <begin position="21"/>
        <end position="119"/>
    </location>
</feature>
<evidence type="ECO:0000256" key="3">
    <source>
        <dbReference type="ARBA" id="ARBA00023163"/>
    </source>
</evidence>
<evidence type="ECO:0000313" key="6">
    <source>
        <dbReference type="Proteomes" id="UP000199415"/>
    </source>
</evidence>
<gene>
    <name evidence="5" type="ORF">SAMN05216241_11124</name>
</gene>
<dbReference type="AlphaFoldDB" id="A0A1G7U051"/>
<dbReference type="GO" id="GO:0003677">
    <property type="term" value="F:DNA binding"/>
    <property type="evidence" value="ECO:0007669"/>
    <property type="project" value="UniProtKB-KW"/>
</dbReference>
<name>A0A1G7U051_9PROT</name>
<dbReference type="OrthoDB" id="7875071at2"/>
<dbReference type="InterPro" id="IPR036388">
    <property type="entry name" value="WH-like_DNA-bd_sf"/>
</dbReference>
<evidence type="ECO:0000259" key="4">
    <source>
        <dbReference type="SMART" id="SM00347"/>
    </source>
</evidence>
<dbReference type="InterPro" id="IPR000835">
    <property type="entry name" value="HTH_MarR-typ"/>
</dbReference>
<keyword evidence="6" id="KW-1185">Reference proteome</keyword>
<dbReference type="InterPro" id="IPR011991">
    <property type="entry name" value="ArsR-like_HTH"/>
</dbReference>
<keyword evidence="3" id="KW-0804">Transcription</keyword>
<dbReference type="PANTHER" id="PTHR42756:SF1">
    <property type="entry name" value="TRANSCRIPTIONAL REPRESSOR OF EMRAB OPERON"/>
    <property type="match status" value="1"/>
</dbReference>
<dbReference type="PANTHER" id="PTHR42756">
    <property type="entry name" value="TRANSCRIPTIONAL REGULATOR, MARR"/>
    <property type="match status" value="1"/>
</dbReference>
<keyword evidence="1" id="KW-0805">Transcription regulation</keyword>
<dbReference type="Pfam" id="PF12802">
    <property type="entry name" value="MarR_2"/>
    <property type="match status" value="1"/>
</dbReference>
<evidence type="ECO:0000256" key="2">
    <source>
        <dbReference type="ARBA" id="ARBA00023125"/>
    </source>
</evidence>
<dbReference type="Proteomes" id="UP000199415">
    <property type="component" value="Unassembled WGS sequence"/>
</dbReference>
<organism evidence="5 6">
    <name type="scientific">Limimonas halophila</name>
    <dbReference type="NCBI Taxonomy" id="1082479"/>
    <lineage>
        <taxon>Bacteria</taxon>
        <taxon>Pseudomonadati</taxon>
        <taxon>Pseudomonadota</taxon>
        <taxon>Alphaproteobacteria</taxon>
        <taxon>Rhodospirillales</taxon>
        <taxon>Rhodovibrionaceae</taxon>
        <taxon>Limimonas</taxon>
    </lineage>
</organism>
<evidence type="ECO:0000313" key="5">
    <source>
        <dbReference type="EMBL" id="SDG40916.1"/>
    </source>
</evidence>
<protein>
    <submittedName>
        <fullName evidence="5">DNA-binding transcriptional regulator, MarR family</fullName>
    </submittedName>
</protein>
<dbReference type="GO" id="GO:0003700">
    <property type="term" value="F:DNA-binding transcription factor activity"/>
    <property type="evidence" value="ECO:0007669"/>
    <property type="project" value="InterPro"/>
</dbReference>
<dbReference type="CDD" id="cd00090">
    <property type="entry name" value="HTH_ARSR"/>
    <property type="match status" value="1"/>
</dbReference>
<reference evidence="5 6" key="1">
    <citation type="submission" date="2016-10" db="EMBL/GenBank/DDBJ databases">
        <authorList>
            <person name="de Groot N.N."/>
        </authorList>
    </citation>
    <scope>NUCLEOTIDE SEQUENCE [LARGE SCALE GENOMIC DNA]</scope>
    <source>
        <strain evidence="5 6">DSM 25584</strain>
    </source>
</reference>